<dbReference type="NCBIfam" id="NF008039">
    <property type="entry name" value="PRK10771.1"/>
    <property type="match status" value="1"/>
</dbReference>
<keyword evidence="2" id="KW-1003">Cell membrane</keyword>
<keyword evidence="3" id="KW-0997">Cell inner membrane</keyword>
<dbReference type="Pfam" id="PF00005">
    <property type="entry name" value="ABC_tran"/>
    <property type="match status" value="1"/>
</dbReference>
<dbReference type="SMART" id="SM00382">
    <property type="entry name" value="AAA"/>
    <property type="match status" value="1"/>
</dbReference>
<evidence type="ECO:0000256" key="1">
    <source>
        <dbReference type="ARBA" id="ARBA00022448"/>
    </source>
</evidence>
<dbReference type="SUPFAM" id="SSF52540">
    <property type="entry name" value="P-loop containing nucleoside triphosphate hydrolases"/>
    <property type="match status" value="1"/>
</dbReference>
<dbReference type="InterPro" id="IPR050093">
    <property type="entry name" value="ABC_SmlMolc_Importer"/>
</dbReference>
<organism evidence="9 12">
    <name type="scientific">Gilliamella apicola</name>
    <dbReference type="NCBI Taxonomy" id="1196095"/>
    <lineage>
        <taxon>Bacteria</taxon>
        <taxon>Pseudomonadati</taxon>
        <taxon>Pseudomonadota</taxon>
        <taxon>Gammaproteobacteria</taxon>
        <taxon>Orbales</taxon>
        <taxon>Orbaceae</taxon>
        <taxon>Gilliamella</taxon>
    </lineage>
</organism>
<dbReference type="InterPro" id="IPR017871">
    <property type="entry name" value="ABC_transporter-like_CS"/>
</dbReference>
<dbReference type="PANTHER" id="PTHR42781">
    <property type="entry name" value="SPERMIDINE/PUTRESCINE IMPORT ATP-BINDING PROTEIN POTA"/>
    <property type="match status" value="1"/>
</dbReference>
<dbReference type="RefSeq" id="WP_086272337.1">
    <property type="nucleotide sequence ID" value="NZ_MZNE01000062.1"/>
</dbReference>
<keyword evidence="4" id="KW-0547">Nucleotide-binding</keyword>
<dbReference type="Proteomes" id="UP000194800">
    <property type="component" value="Unassembled WGS sequence"/>
</dbReference>
<dbReference type="EMBL" id="NART01000063">
    <property type="protein sequence ID" value="OTQ08860.1"/>
    <property type="molecule type" value="Genomic_DNA"/>
</dbReference>
<dbReference type="Proteomes" id="UP000194977">
    <property type="component" value="Unassembled WGS sequence"/>
</dbReference>
<dbReference type="PROSITE" id="PS00211">
    <property type="entry name" value="ABC_TRANSPORTER_1"/>
    <property type="match status" value="1"/>
</dbReference>
<dbReference type="GO" id="GO:0016020">
    <property type="term" value="C:membrane"/>
    <property type="evidence" value="ECO:0007669"/>
    <property type="project" value="InterPro"/>
</dbReference>
<dbReference type="GO" id="GO:0016887">
    <property type="term" value="F:ATP hydrolysis activity"/>
    <property type="evidence" value="ECO:0007669"/>
    <property type="project" value="InterPro"/>
</dbReference>
<keyword evidence="1" id="KW-0813">Transport</keyword>
<proteinExistence type="predicted"/>
<evidence type="ECO:0000313" key="9">
    <source>
        <dbReference type="EMBL" id="OTQ01350.1"/>
    </source>
</evidence>
<dbReference type="InterPro" id="IPR003439">
    <property type="entry name" value="ABC_transporter-like_ATP-bd"/>
</dbReference>
<keyword evidence="7" id="KW-0472">Membrane</keyword>
<dbReference type="InterPro" id="IPR005968">
    <property type="entry name" value="Thiamine_ABC_ThiQ"/>
</dbReference>
<evidence type="ECO:0000256" key="5">
    <source>
        <dbReference type="ARBA" id="ARBA00022840"/>
    </source>
</evidence>
<evidence type="ECO:0000313" key="12">
    <source>
        <dbReference type="Proteomes" id="UP000194977"/>
    </source>
</evidence>
<keyword evidence="6" id="KW-1278">Translocase</keyword>
<dbReference type="EMBL" id="NARP01000003">
    <property type="protein sequence ID" value="OTQ01350.1"/>
    <property type="molecule type" value="Genomic_DNA"/>
</dbReference>
<dbReference type="InterPro" id="IPR027417">
    <property type="entry name" value="P-loop_NTPase"/>
</dbReference>
<evidence type="ECO:0000256" key="4">
    <source>
        <dbReference type="ARBA" id="ARBA00022741"/>
    </source>
</evidence>
<dbReference type="OrthoDB" id="9802264at2"/>
<gene>
    <name evidence="10" type="ORF">B6C91_10990</name>
    <name evidence="9" type="ORF">B6D08_01615</name>
</gene>
<evidence type="ECO:0000256" key="3">
    <source>
        <dbReference type="ARBA" id="ARBA00022519"/>
    </source>
</evidence>
<evidence type="ECO:0000256" key="7">
    <source>
        <dbReference type="ARBA" id="ARBA00023136"/>
    </source>
</evidence>
<keyword evidence="11" id="KW-1185">Reference proteome</keyword>
<keyword evidence="5 9" id="KW-0067">ATP-binding</keyword>
<dbReference type="GO" id="GO:0042626">
    <property type="term" value="F:ATPase-coupled transmembrane transporter activity"/>
    <property type="evidence" value="ECO:0007669"/>
    <property type="project" value="InterPro"/>
</dbReference>
<dbReference type="PANTHER" id="PTHR42781:SF1">
    <property type="entry name" value="THIAMINE IMPORT ATP-BINDING PROTEIN THIQ"/>
    <property type="match status" value="1"/>
</dbReference>
<dbReference type="NCBIfam" id="TIGR01277">
    <property type="entry name" value="thiQ"/>
    <property type="match status" value="1"/>
</dbReference>
<evidence type="ECO:0000259" key="8">
    <source>
        <dbReference type="PROSITE" id="PS50893"/>
    </source>
</evidence>
<evidence type="ECO:0000313" key="10">
    <source>
        <dbReference type="EMBL" id="OTQ08860.1"/>
    </source>
</evidence>
<dbReference type="Gene3D" id="3.40.50.300">
    <property type="entry name" value="P-loop containing nucleotide triphosphate hydrolases"/>
    <property type="match status" value="1"/>
</dbReference>
<dbReference type="AlphaFoldDB" id="A0A242NL37"/>
<dbReference type="InterPro" id="IPR003593">
    <property type="entry name" value="AAA+_ATPase"/>
</dbReference>
<protein>
    <submittedName>
        <fullName evidence="9">Thiamine ABC transporter ATP-binding protein</fullName>
    </submittedName>
</protein>
<accession>A0A242NL37</accession>
<dbReference type="GO" id="GO:0005524">
    <property type="term" value="F:ATP binding"/>
    <property type="evidence" value="ECO:0007669"/>
    <property type="project" value="UniProtKB-KW"/>
</dbReference>
<evidence type="ECO:0000313" key="11">
    <source>
        <dbReference type="Proteomes" id="UP000194800"/>
    </source>
</evidence>
<feature type="domain" description="ABC transporter" evidence="8">
    <location>
        <begin position="2"/>
        <end position="230"/>
    </location>
</feature>
<sequence length="236" mass="26660">MIELNQINYQYDDFKMHFNMQIAAQEKVVIVGPSGAGKSTLLSLIAGFIFPSSGQIILNNQNMTQTLPGKRPVSMLFQNNNLFDHLTVEQNIALGIKPSLKLTTFEKQNITDMLAKVGLSGFNERYPNQLSGGQRQRVALARCLIQHRPILLLDEPFSALDQALRFEMLALVNHICDEFDLTLLMVSHYLDESLDNFSRCLVVDNGKIIFNNPPWQLHEPKNKIIAQLLGLPLNKN</sequence>
<evidence type="ECO:0000256" key="6">
    <source>
        <dbReference type="ARBA" id="ARBA00022967"/>
    </source>
</evidence>
<dbReference type="GO" id="GO:0071934">
    <property type="term" value="P:thiamine transmembrane transport"/>
    <property type="evidence" value="ECO:0007669"/>
    <property type="project" value="InterPro"/>
</dbReference>
<evidence type="ECO:0000256" key="2">
    <source>
        <dbReference type="ARBA" id="ARBA00022475"/>
    </source>
</evidence>
<comment type="caution">
    <text evidence="9">The sequence shown here is derived from an EMBL/GenBank/DDBJ whole genome shotgun (WGS) entry which is preliminary data.</text>
</comment>
<dbReference type="PROSITE" id="PS50893">
    <property type="entry name" value="ABC_TRANSPORTER_2"/>
    <property type="match status" value="1"/>
</dbReference>
<reference evidence="11 12" key="1">
    <citation type="submission" date="2017-03" db="EMBL/GenBank/DDBJ databases">
        <title>Comparative genomics of honeybee gut symbionts reveal geographically distinct and subgroup specific antibiotic resistance.</title>
        <authorList>
            <person name="Ludvigsen J."/>
            <person name="Porcellato D."/>
            <person name="Labee-Lund T.M."/>
            <person name="Amdam G.V."/>
            <person name="Rudi K."/>
        </authorList>
    </citation>
    <scope>NUCLEOTIDE SEQUENCE [LARGE SCALE GENOMIC DNA]</scope>
    <source>
        <strain evidence="9 12">A-7-12</strain>
        <strain evidence="10 11">A-9-12</strain>
    </source>
</reference>
<name>A0A242NL37_9GAMM</name>